<reference evidence="2 3" key="1">
    <citation type="submission" date="2017-11" db="EMBL/GenBank/DDBJ databases">
        <title>De novo assembly and phasing of dikaryotic genomes from two isolates of Puccinia coronata f. sp. avenae, the causal agent of oat crown rust.</title>
        <authorList>
            <person name="Miller M.E."/>
            <person name="Zhang Y."/>
            <person name="Omidvar V."/>
            <person name="Sperschneider J."/>
            <person name="Schwessinger B."/>
            <person name="Raley C."/>
            <person name="Palmer J.M."/>
            <person name="Garnica D."/>
            <person name="Upadhyaya N."/>
            <person name="Rathjen J."/>
            <person name="Taylor J.M."/>
            <person name="Park R.F."/>
            <person name="Dodds P.N."/>
            <person name="Hirsch C.D."/>
            <person name="Kianian S.F."/>
            <person name="Figueroa M."/>
        </authorList>
    </citation>
    <scope>NUCLEOTIDE SEQUENCE [LARGE SCALE GENOMIC DNA]</scope>
    <source>
        <strain evidence="2">12NC29</strain>
    </source>
</reference>
<evidence type="ECO:0000256" key="1">
    <source>
        <dbReference type="SAM" id="SignalP"/>
    </source>
</evidence>
<keyword evidence="3" id="KW-1185">Reference proteome</keyword>
<dbReference type="Proteomes" id="UP000235388">
    <property type="component" value="Unassembled WGS sequence"/>
</dbReference>
<gene>
    <name evidence="2" type="ORF">PCANC_25706</name>
</gene>
<evidence type="ECO:0000313" key="2">
    <source>
        <dbReference type="EMBL" id="PLW07773.1"/>
    </source>
</evidence>
<evidence type="ECO:0000313" key="3">
    <source>
        <dbReference type="Proteomes" id="UP000235388"/>
    </source>
</evidence>
<protein>
    <submittedName>
        <fullName evidence="2">Uncharacterized protein</fullName>
    </submittedName>
</protein>
<sequence length="518" mass="59292">MHITISPRHLLSLLTCLAIYIAHSSHSLPTSTHVIHKRMEIVNEAVEGVRTATLARGNEFSSAKGLEVANSLENPEKLRLPPNPMLKHEEIFRGKVPTQPIWKQTLTSPSGLWTWIRQRFPSLSKMIQRIRAIFASNRPAIQTVQRPFSPVFAQQPDLLQLIGQDESVDTKVQTFIEYSLTHNPELVSKIKQEVNLEAPLHLRTKLTESFKNLHGIMVQGHKDQMIMKPLDDHILNRIQNIFLDGKHIPDSFEAFGAFAKKMGAYKSQSLVRDREILRKVIPNRKQKYLFRFLGFLGPGNVLSPQIRAAFVEKLASTALVLNKDRGGKDFVENLELIQAGLADLARLYRENPDPLKTYPHIAKEHEVAVKFIAKHEAKLVSVFGSRDELKRALDTIEDMDFYKGFMLELKDPRSLGGFELQLLEPWGYLHGYYDIENRDVIYQLFGIEKDYTSLKTIEEMGDHALENIQKTLQYFREAREEEKKIMNILSPEGLQNLVDFLKEGKVFSIGNLLELPMA</sequence>
<keyword evidence="1" id="KW-0732">Signal</keyword>
<accession>A0A2N5S3I2</accession>
<dbReference type="AlphaFoldDB" id="A0A2N5S3I2"/>
<feature type="chain" id="PRO_5014917884" evidence="1">
    <location>
        <begin position="28"/>
        <end position="518"/>
    </location>
</feature>
<dbReference type="EMBL" id="PGCJ01001203">
    <property type="protein sequence ID" value="PLW07773.1"/>
    <property type="molecule type" value="Genomic_DNA"/>
</dbReference>
<comment type="caution">
    <text evidence="2">The sequence shown here is derived from an EMBL/GenBank/DDBJ whole genome shotgun (WGS) entry which is preliminary data.</text>
</comment>
<organism evidence="2 3">
    <name type="scientific">Puccinia coronata f. sp. avenae</name>
    <dbReference type="NCBI Taxonomy" id="200324"/>
    <lineage>
        <taxon>Eukaryota</taxon>
        <taxon>Fungi</taxon>
        <taxon>Dikarya</taxon>
        <taxon>Basidiomycota</taxon>
        <taxon>Pucciniomycotina</taxon>
        <taxon>Pucciniomycetes</taxon>
        <taxon>Pucciniales</taxon>
        <taxon>Pucciniaceae</taxon>
        <taxon>Puccinia</taxon>
    </lineage>
</organism>
<name>A0A2N5S3I2_9BASI</name>
<proteinExistence type="predicted"/>
<feature type="signal peptide" evidence="1">
    <location>
        <begin position="1"/>
        <end position="27"/>
    </location>
</feature>